<proteinExistence type="predicted"/>
<protein>
    <submittedName>
        <fullName evidence="2">Uncharacterized protein</fullName>
    </submittedName>
</protein>
<evidence type="ECO:0000256" key="1">
    <source>
        <dbReference type="SAM" id="MobiDB-lite"/>
    </source>
</evidence>
<comment type="caution">
    <text evidence="2">The sequence shown here is derived from an EMBL/GenBank/DDBJ whole genome shotgun (WGS) entry which is preliminary data.</text>
</comment>
<gene>
    <name evidence="2" type="ORF">FOL46_007254</name>
</gene>
<dbReference type="Proteomes" id="UP000572268">
    <property type="component" value="Unassembled WGS sequence"/>
</dbReference>
<evidence type="ECO:0000313" key="3">
    <source>
        <dbReference type="Proteomes" id="UP000572268"/>
    </source>
</evidence>
<organism evidence="2 3">
    <name type="scientific">Perkinsus olseni</name>
    <name type="common">Perkinsus atlanticus</name>
    <dbReference type="NCBI Taxonomy" id="32597"/>
    <lineage>
        <taxon>Eukaryota</taxon>
        <taxon>Sar</taxon>
        <taxon>Alveolata</taxon>
        <taxon>Perkinsozoa</taxon>
        <taxon>Perkinsea</taxon>
        <taxon>Perkinsida</taxon>
        <taxon>Perkinsidae</taxon>
        <taxon>Perkinsus</taxon>
    </lineage>
</organism>
<dbReference type="EMBL" id="JABANN010000501">
    <property type="protein sequence ID" value="KAF4657848.1"/>
    <property type="molecule type" value="Genomic_DNA"/>
</dbReference>
<reference evidence="2 3" key="1">
    <citation type="submission" date="2020-04" db="EMBL/GenBank/DDBJ databases">
        <title>Perkinsus olseni comparative genomics.</title>
        <authorList>
            <person name="Bogema D.R."/>
        </authorList>
    </citation>
    <scope>NUCLEOTIDE SEQUENCE [LARGE SCALE GENOMIC DNA]</scope>
    <source>
        <strain evidence="2">ATCC PRA-31</strain>
    </source>
</reference>
<sequence>MLKVSRSSLGGAGGSSSMAEQLFPGYKDKIWAMIPDEYEGPNGSDYRPGKTFDRLKQLVPFTEEEWSQRQQHRTWDGVKFVMISWAVWMGWKMTQTYPIVWCEEEEEHQLIVADADLE</sequence>
<evidence type="ECO:0000313" key="2">
    <source>
        <dbReference type="EMBL" id="KAF4657848.1"/>
    </source>
</evidence>
<feature type="region of interest" description="Disordered" evidence="1">
    <location>
        <begin position="1"/>
        <end position="20"/>
    </location>
</feature>
<name>A0A7J6LF08_PEROL</name>
<dbReference type="AlphaFoldDB" id="A0A7J6LF08"/>
<accession>A0A7J6LF08</accession>